<name>A0A4P7XLQ1_9ALTE</name>
<evidence type="ECO:0000313" key="3">
    <source>
        <dbReference type="Proteomes" id="UP000298049"/>
    </source>
</evidence>
<dbReference type="InterPro" id="IPR013560">
    <property type="entry name" value="DUF1722"/>
</dbReference>
<proteinExistence type="predicted"/>
<dbReference type="EMBL" id="CP031093">
    <property type="protein sequence ID" value="QCF27352.1"/>
    <property type="molecule type" value="Genomic_DNA"/>
</dbReference>
<reference evidence="2 3" key="1">
    <citation type="submission" date="2018-07" db="EMBL/GenBank/DDBJ databases">
        <title>Marsedoiliclastica nanhaica gen. nov. sp. nov., a novel marine hydrocarbonoclastic bacterium isolated from an in-situ enriched hydrocarbon-degrading consortium in deep-sea sediment.</title>
        <authorList>
            <person name="Dong C."/>
            <person name="Ma T."/>
            <person name="Liu R."/>
            <person name="Shao Z."/>
        </authorList>
    </citation>
    <scope>NUCLEOTIDE SEQUENCE [LARGE SCALE GENOMIC DNA]</scope>
    <source>
        <strain evidence="3">soil36-7</strain>
    </source>
</reference>
<accession>A0A4P7XLQ1</accession>
<organism evidence="2 3">
    <name type="scientific">Hydrocarboniclastica marina</name>
    <dbReference type="NCBI Taxonomy" id="2259620"/>
    <lineage>
        <taxon>Bacteria</taxon>
        <taxon>Pseudomonadati</taxon>
        <taxon>Pseudomonadota</taxon>
        <taxon>Gammaproteobacteria</taxon>
        <taxon>Alteromonadales</taxon>
        <taxon>Alteromonadaceae</taxon>
        <taxon>Hydrocarboniclastica</taxon>
    </lineage>
</organism>
<dbReference type="KEGG" id="hmi:soil367_16230"/>
<dbReference type="AlphaFoldDB" id="A0A4P7XLQ1"/>
<gene>
    <name evidence="2" type="ORF">soil367_16230</name>
</gene>
<protein>
    <submittedName>
        <fullName evidence="2">DUF1722 domain-containing protein</fullName>
    </submittedName>
</protein>
<feature type="domain" description="DUF1722" evidence="1">
    <location>
        <begin position="120"/>
        <end position="180"/>
    </location>
</feature>
<evidence type="ECO:0000259" key="1">
    <source>
        <dbReference type="Pfam" id="PF08349"/>
    </source>
</evidence>
<dbReference type="OrthoDB" id="9782576at2"/>
<dbReference type="Proteomes" id="UP000298049">
    <property type="component" value="Chromosome"/>
</dbReference>
<dbReference type="RefSeq" id="WP_136550063.1">
    <property type="nucleotide sequence ID" value="NZ_CP031093.1"/>
</dbReference>
<dbReference type="Pfam" id="PF08349">
    <property type="entry name" value="DUF1722"/>
    <property type="match status" value="1"/>
</dbReference>
<evidence type="ECO:0000313" key="2">
    <source>
        <dbReference type="EMBL" id="QCF27352.1"/>
    </source>
</evidence>
<keyword evidence="3" id="KW-1185">Reference proteome</keyword>
<sequence length="223" mass="25206">MASNPVYDVDPGFLDDHRLAAQMRLLVGLVTSRSRPHPEHYPTVWVGYEDALSLRLNQTIGELRLRGLATPEPVALTDESILWPALDRDRLRQQLQDVAAGPPGRIRLPRNDHELWATYKYAVLARNQNSYSRIGQRVAARSFPLEQLWPSLINATHVPPQEEGLRNALQHMWGYVSRHSTVNPQGGSLPDLLREVQQLAVAHEVSYLLNSTALGEFAAWLER</sequence>